<evidence type="ECO:0000313" key="3">
    <source>
        <dbReference type="Proteomes" id="UP001642484"/>
    </source>
</evidence>
<evidence type="ECO:0000259" key="1">
    <source>
        <dbReference type="PROSITE" id="PS50191"/>
    </source>
</evidence>
<dbReference type="InterPro" id="IPR036865">
    <property type="entry name" value="CRAL-TRIO_dom_sf"/>
</dbReference>
<dbReference type="SUPFAM" id="SSF46938">
    <property type="entry name" value="CRAL/TRIO N-terminal domain"/>
    <property type="match status" value="1"/>
</dbReference>
<feature type="domain" description="CRAL-TRIO" evidence="1">
    <location>
        <begin position="103"/>
        <end position="272"/>
    </location>
</feature>
<dbReference type="CDD" id="cd00170">
    <property type="entry name" value="SEC14"/>
    <property type="match status" value="1"/>
</dbReference>
<evidence type="ECO:0000313" key="2">
    <source>
        <dbReference type="EMBL" id="CAK9039887.1"/>
    </source>
</evidence>
<dbReference type="Gene3D" id="3.40.525.10">
    <property type="entry name" value="CRAL-TRIO lipid binding domain"/>
    <property type="match status" value="1"/>
</dbReference>
<dbReference type="PANTHER" id="PTHR45824:SF29">
    <property type="entry name" value="GH16843P"/>
    <property type="match status" value="1"/>
</dbReference>
<dbReference type="EMBL" id="CAXAMN010013113">
    <property type="protein sequence ID" value="CAK9039887.1"/>
    <property type="molecule type" value="Genomic_DNA"/>
</dbReference>
<gene>
    <name evidence="2" type="ORF">CCMP2556_LOCUS21558</name>
</gene>
<proteinExistence type="predicted"/>
<dbReference type="Pfam" id="PF00650">
    <property type="entry name" value="CRAL_TRIO"/>
    <property type="match status" value="1"/>
</dbReference>
<reference evidence="2 3" key="1">
    <citation type="submission" date="2024-02" db="EMBL/GenBank/DDBJ databases">
        <authorList>
            <person name="Chen Y."/>
            <person name="Shah S."/>
            <person name="Dougan E. K."/>
            <person name="Thang M."/>
            <person name="Chan C."/>
        </authorList>
    </citation>
    <scope>NUCLEOTIDE SEQUENCE [LARGE SCALE GENOMIC DNA]</scope>
</reference>
<dbReference type="PROSITE" id="PS50191">
    <property type="entry name" value="CRAL_TRIO"/>
    <property type="match status" value="1"/>
</dbReference>
<dbReference type="InterPro" id="IPR001251">
    <property type="entry name" value="CRAL-TRIO_dom"/>
</dbReference>
<organism evidence="2 3">
    <name type="scientific">Durusdinium trenchii</name>
    <dbReference type="NCBI Taxonomy" id="1381693"/>
    <lineage>
        <taxon>Eukaryota</taxon>
        <taxon>Sar</taxon>
        <taxon>Alveolata</taxon>
        <taxon>Dinophyceae</taxon>
        <taxon>Suessiales</taxon>
        <taxon>Symbiodiniaceae</taxon>
        <taxon>Durusdinium</taxon>
    </lineage>
</organism>
<comment type="caution">
    <text evidence="2">The sequence shown here is derived from an EMBL/GenBank/DDBJ whole genome shotgun (WGS) entry which is preliminary data.</text>
</comment>
<protein>
    <recommendedName>
        <fullName evidence="1">CRAL-TRIO domain-containing protein</fullName>
    </recommendedName>
</protein>
<sequence length="321" mass="35852">MGTTCCCERSQRETAIEEPQAVLRSDEAQLGEVLCAAEELLAGLSMWQRNWCTPEVLRIYLHGRKGDVNAAAEILANTLKWREQYQDLLSGSRVPMWQGDFRVLTTAEDGHPLLYLCCRHQTHAFNVSDTLDHVAVVLETAVKSMPPLVQQMDVVVDCHSFTLRYNLDPRAVIGIAELLRQPYRDRLRTVMMVDAPAMIQPVWSIVQPLLPPATQRKFRFLEADEAEQAIEELQGAESAAILRHVMQGNRAAGQPPKPQVPSEIGIKGGSILQTPNSHMSLKSIDKDEEGHRCSTLAKPVGTYVQPTSRSLCHCRRRAGPK</sequence>
<dbReference type="PANTHER" id="PTHR45824">
    <property type="entry name" value="GH16843P"/>
    <property type="match status" value="1"/>
</dbReference>
<dbReference type="InterPro" id="IPR052578">
    <property type="entry name" value="PI_Transfer_CRAL-TRIO"/>
</dbReference>
<dbReference type="SUPFAM" id="SSF52087">
    <property type="entry name" value="CRAL/TRIO domain"/>
    <property type="match status" value="1"/>
</dbReference>
<dbReference type="SMART" id="SM00516">
    <property type="entry name" value="SEC14"/>
    <property type="match status" value="1"/>
</dbReference>
<keyword evidence="3" id="KW-1185">Reference proteome</keyword>
<dbReference type="InterPro" id="IPR036273">
    <property type="entry name" value="CRAL/TRIO_N_dom_sf"/>
</dbReference>
<dbReference type="Proteomes" id="UP001642484">
    <property type="component" value="Unassembled WGS sequence"/>
</dbReference>
<name>A0ABP0LMH0_9DINO</name>
<accession>A0ABP0LMH0</accession>